<protein>
    <recommendedName>
        <fullName evidence="3">Amidoligase enzyme</fullName>
    </recommendedName>
</protein>
<accession>A0A1E7F3G8</accession>
<dbReference type="OrthoDB" id="43412at2759"/>
<dbReference type="PANTHER" id="PTHR36847">
    <property type="entry name" value="AMIDOLIGASE ENZYME"/>
    <property type="match status" value="1"/>
</dbReference>
<reference evidence="1 2" key="1">
    <citation type="submission" date="2016-09" db="EMBL/GenBank/DDBJ databases">
        <title>Extensive genetic diversity and differential bi-allelic expression allows diatom success in the polar Southern Ocean.</title>
        <authorList>
            <consortium name="DOE Joint Genome Institute"/>
            <person name="Mock T."/>
            <person name="Otillar R.P."/>
            <person name="Strauss J."/>
            <person name="Dupont C."/>
            <person name="Frickenhaus S."/>
            <person name="Maumus F."/>
            <person name="Mcmullan M."/>
            <person name="Sanges R."/>
            <person name="Schmutz J."/>
            <person name="Toseland A."/>
            <person name="Valas R."/>
            <person name="Veluchamy A."/>
            <person name="Ward B.J."/>
            <person name="Allen A."/>
            <person name="Barry K."/>
            <person name="Falciatore A."/>
            <person name="Ferrante M."/>
            <person name="Fortunato A.E."/>
            <person name="Gloeckner G."/>
            <person name="Gruber A."/>
            <person name="Hipkin R."/>
            <person name="Janech M."/>
            <person name="Kroth P."/>
            <person name="Leese F."/>
            <person name="Lindquist E."/>
            <person name="Lyon B.R."/>
            <person name="Martin J."/>
            <person name="Mayer C."/>
            <person name="Parker M."/>
            <person name="Quesneville H."/>
            <person name="Raymond J."/>
            <person name="Uhlig C."/>
            <person name="Valentin K.U."/>
            <person name="Worden A.Z."/>
            <person name="Armbrust E.V."/>
            <person name="Bowler C."/>
            <person name="Green B."/>
            <person name="Moulton V."/>
            <person name="Van Oosterhout C."/>
            <person name="Grigoriev I."/>
        </authorList>
    </citation>
    <scope>NUCLEOTIDE SEQUENCE [LARGE SCALE GENOMIC DNA]</scope>
    <source>
        <strain evidence="1 2">CCMP1102</strain>
    </source>
</reference>
<evidence type="ECO:0000313" key="1">
    <source>
        <dbReference type="EMBL" id="OEU12738.1"/>
    </source>
</evidence>
<dbReference type="AlphaFoldDB" id="A0A1E7F3G8"/>
<dbReference type="KEGG" id="fcy:FRACYDRAFT_243994"/>
<organism evidence="1 2">
    <name type="scientific">Fragilariopsis cylindrus CCMP1102</name>
    <dbReference type="NCBI Taxonomy" id="635003"/>
    <lineage>
        <taxon>Eukaryota</taxon>
        <taxon>Sar</taxon>
        <taxon>Stramenopiles</taxon>
        <taxon>Ochrophyta</taxon>
        <taxon>Bacillariophyta</taxon>
        <taxon>Bacillariophyceae</taxon>
        <taxon>Bacillariophycidae</taxon>
        <taxon>Bacillariales</taxon>
        <taxon>Bacillariaceae</taxon>
        <taxon>Fragilariopsis</taxon>
    </lineage>
</organism>
<gene>
    <name evidence="1" type="ORF">FRACYDRAFT_243994</name>
</gene>
<proteinExistence type="predicted"/>
<dbReference type="InterPro" id="IPR022025">
    <property type="entry name" value="Amidoligase_2"/>
</dbReference>
<dbReference type="InParanoid" id="A0A1E7F3G8"/>
<keyword evidence="2" id="KW-1185">Reference proteome</keyword>
<dbReference type="Proteomes" id="UP000095751">
    <property type="component" value="Unassembled WGS sequence"/>
</dbReference>
<evidence type="ECO:0000313" key="2">
    <source>
        <dbReference type="Proteomes" id="UP000095751"/>
    </source>
</evidence>
<dbReference type="EMBL" id="KV784364">
    <property type="protein sequence ID" value="OEU12738.1"/>
    <property type="molecule type" value="Genomic_DNA"/>
</dbReference>
<dbReference type="Pfam" id="PF12224">
    <property type="entry name" value="Amidoligase_2"/>
    <property type="match status" value="1"/>
</dbReference>
<dbReference type="PANTHER" id="PTHR36847:SF1">
    <property type="entry name" value="AMIDOLIGASE ENZYME"/>
    <property type="match status" value="1"/>
</dbReference>
<evidence type="ECO:0008006" key="3">
    <source>
        <dbReference type="Google" id="ProtNLM"/>
    </source>
</evidence>
<sequence>MGRGGRKTVKAIPYRNSSEPLPRIKRRRDRNKTCFYEYGNDYDENTGRWTLYLDIIRGNHDLVDYVRFKFSSGETYDVRNRSPVTLSDGLDVHRFTLVRLCFPDCKRISVTLCGRGGTRSNTSGCHAEPANVRERSLMFVEWRELRPNYVPAPDIKFGIELELSYSEEIDHTIIASYISKYANVPVEVFTNDYQLGKADVHGWKLVYDGTIACSPTSPDCSKFELVSPILNGQNGLDECDRVLDAMKKAGTISVNKSMGFHVHVNVADLSLEHKKNVCLNFVKYENEIDKFMPSSRRDYSNNIYIKSNRDAINQSGNGRKHSAIIDCRSINELSDVINPGKSRYYKLNLQNLITERRTTIEFRQHSSTGKFEKVEAWVRFCTRLVHNSTTRPPSLKPNDDAFGLLFDTVIQDIKLKEFYRQRKIAVAGGVENHNDANSVDRGQCCGGCAKGHACES</sequence>
<name>A0A1E7F3G8_9STRA</name>